<evidence type="ECO:0000256" key="1">
    <source>
        <dbReference type="SAM" id="Phobius"/>
    </source>
</evidence>
<proteinExistence type="predicted"/>
<evidence type="ECO:0000313" key="3">
    <source>
        <dbReference type="Proteomes" id="UP000199639"/>
    </source>
</evidence>
<accession>A0A5E9G1H0</accession>
<dbReference type="Proteomes" id="UP000199639">
    <property type="component" value="Unassembled WGS sequence"/>
</dbReference>
<keyword evidence="1" id="KW-1133">Transmembrane helix</keyword>
<reference evidence="2 3" key="1">
    <citation type="submission" date="2016-10" db="EMBL/GenBank/DDBJ databases">
        <authorList>
            <person name="Varghese N."/>
            <person name="Submissions S."/>
        </authorList>
    </citation>
    <scope>NUCLEOTIDE SEQUENCE [LARGE SCALE GENOMIC DNA]</scope>
    <source>
        <strain evidence="2 3">CGMCC 1.11215</strain>
    </source>
</reference>
<dbReference type="STRING" id="1424659.SAMN05216368_108182"/>
<dbReference type="AlphaFoldDB" id="A0A5E9G1H0"/>
<keyword evidence="1" id="KW-0472">Membrane</keyword>
<dbReference type="EMBL" id="FNIB01000008">
    <property type="protein sequence ID" value="SDN95211.1"/>
    <property type="molecule type" value="Genomic_DNA"/>
</dbReference>
<feature type="transmembrane region" description="Helical" evidence="1">
    <location>
        <begin position="49"/>
        <end position="67"/>
    </location>
</feature>
<feature type="transmembrane region" description="Helical" evidence="1">
    <location>
        <begin position="28"/>
        <end position="44"/>
    </location>
</feature>
<keyword evidence="1" id="KW-0812">Transmembrane</keyword>
<sequence length="125" mass="13459">MQCAFTVPLGLLIAVALGSYEPVPFFPAELFFVGGHYLVFILLYGMRLFAVLAGVLILLGVSGLLVIPQLGEISGWLSTAVFLIFAVVLSRAHNHATANVAYRSSRGHQMAACPLVRPQREACSK</sequence>
<evidence type="ECO:0000313" key="2">
    <source>
        <dbReference type="EMBL" id="SDN95211.1"/>
    </source>
</evidence>
<protein>
    <submittedName>
        <fullName evidence="2">Uncharacterized protein</fullName>
    </submittedName>
</protein>
<name>A0A5E9G1H0_9MICO</name>
<organism evidence="2 3">
    <name type="scientific">Cryobacterium flavum</name>
    <dbReference type="NCBI Taxonomy" id="1424659"/>
    <lineage>
        <taxon>Bacteria</taxon>
        <taxon>Bacillati</taxon>
        <taxon>Actinomycetota</taxon>
        <taxon>Actinomycetes</taxon>
        <taxon>Micrococcales</taxon>
        <taxon>Microbacteriaceae</taxon>
        <taxon>Cryobacterium</taxon>
    </lineage>
</organism>
<gene>
    <name evidence="2" type="ORF">SAMN05216368_108182</name>
</gene>
<feature type="transmembrane region" description="Helical" evidence="1">
    <location>
        <begin position="73"/>
        <end position="90"/>
    </location>
</feature>